<dbReference type="InParanoid" id="E0VDE7"/>
<keyword evidence="3" id="KW-1185">Reference proteome</keyword>
<sequence>MAAIVDSVRPLERFPVETDLSEKFLMKNENGSKETPENRAEKIQELLRILEGKFSNKQIKFFSSSTNAHVPTYTHTHAPNHPYQQTQTLDNFFLFFHPVKN</sequence>
<gene>
    <name evidence="2" type="primary">8238264</name>
    <name evidence="1" type="ORF">Phum_PHUM113000</name>
</gene>
<evidence type="ECO:0000313" key="3">
    <source>
        <dbReference type="Proteomes" id="UP000009046"/>
    </source>
</evidence>
<dbReference type="EnsemblMetazoa" id="PHUM113000-RA">
    <property type="protein sequence ID" value="PHUM113000-PA"/>
    <property type="gene ID" value="PHUM113000"/>
</dbReference>
<dbReference type="RefSeq" id="XP_002424141.1">
    <property type="nucleotide sequence ID" value="XM_002424096.1"/>
</dbReference>
<dbReference type="EMBL" id="AAZO01001337">
    <property type="status" value="NOT_ANNOTATED_CDS"/>
    <property type="molecule type" value="Genomic_DNA"/>
</dbReference>
<reference evidence="1" key="1">
    <citation type="submission" date="2007-04" db="EMBL/GenBank/DDBJ databases">
        <title>Annotation of Pediculus humanus corporis strain USDA.</title>
        <authorList>
            <person name="Kirkness E."/>
            <person name="Hannick L."/>
            <person name="Hass B."/>
            <person name="Bruggner R."/>
            <person name="Lawson D."/>
            <person name="Bidwell S."/>
            <person name="Joardar V."/>
            <person name="Caler E."/>
            <person name="Walenz B."/>
            <person name="Inman J."/>
            <person name="Schobel S."/>
            <person name="Galinsky K."/>
            <person name="Amedeo P."/>
            <person name="Strausberg R."/>
        </authorList>
    </citation>
    <scope>NUCLEOTIDE SEQUENCE</scope>
    <source>
        <strain evidence="1">USDA</strain>
    </source>
</reference>
<evidence type="ECO:0000313" key="1">
    <source>
        <dbReference type="EMBL" id="EEB11403.1"/>
    </source>
</evidence>
<proteinExistence type="predicted"/>
<dbReference type="Proteomes" id="UP000009046">
    <property type="component" value="Unassembled WGS sequence"/>
</dbReference>
<dbReference type="GeneID" id="8238264"/>
<organism>
    <name type="scientific">Pediculus humanus subsp. corporis</name>
    <name type="common">Body louse</name>
    <dbReference type="NCBI Taxonomy" id="121224"/>
    <lineage>
        <taxon>Eukaryota</taxon>
        <taxon>Metazoa</taxon>
        <taxon>Ecdysozoa</taxon>
        <taxon>Arthropoda</taxon>
        <taxon>Hexapoda</taxon>
        <taxon>Insecta</taxon>
        <taxon>Pterygota</taxon>
        <taxon>Neoptera</taxon>
        <taxon>Paraneoptera</taxon>
        <taxon>Psocodea</taxon>
        <taxon>Troctomorpha</taxon>
        <taxon>Phthiraptera</taxon>
        <taxon>Anoplura</taxon>
        <taxon>Pediculidae</taxon>
        <taxon>Pediculus</taxon>
    </lineage>
</organism>
<dbReference type="KEGG" id="phu:Phum_PHUM113000"/>
<accession>E0VDE7</accession>
<reference evidence="2" key="3">
    <citation type="submission" date="2021-02" db="UniProtKB">
        <authorList>
            <consortium name="EnsemblMetazoa"/>
        </authorList>
    </citation>
    <scope>IDENTIFICATION</scope>
    <source>
        <strain evidence="2">USDA</strain>
    </source>
</reference>
<dbReference type="EMBL" id="DS235073">
    <property type="protein sequence ID" value="EEB11403.1"/>
    <property type="molecule type" value="Genomic_DNA"/>
</dbReference>
<reference evidence="1" key="2">
    <citation type="submission" date="2007-04" db="EMBL/GenBank/DDBJ databases">
        <title>The genome of the human body louse.</title>
        <authorList>
            <consortium name="The Human Body Louse Genome Consortium"/>
            <person name="Kirkness E."/>
            <person name="Walenz B."/>
            <person name="Hass B."/>
            <person name="Bruggner R."/>
            <person name="Strausberg R."/>
        </authorList>
    </citation>
    <scope>NUCLEOTIDE SEQUENCE</scope>
    <source>
        <strain evidence="1">USDA</strain>
    </source>
</reference>
<dbReference type="CTD" id="8238264"/>
<dbReference type="VEuPathDB" id="VectorBase:PHUM113000"/>
<dbReference type="AlphaFoldDB" id="E0VDE7"/>
<dbReference type="HOGENOM" id="CLU_2294971_0_0_1"/>
<name>E0VDE7_PEDHC</name>
<evidence type="ECO:0000313" key="2">
    <source>
        <dbReference type="EnsemblMetazoa" id="PHUM113000-PA"/>
    </source>
</evidence>
<protein>
    <submittedName>
        <fullName evidence="1 2">Uncharacterized protein</fullName>
    </submittedName>
</protein>